<dbReference type="Pfam" id="PF01381">
    <property type="entry name" value="HTH_3"/>
    <property type="match status" value="1"/>
</dbReference>
<proteinExistence type="predicted"/>
<dbReference type="Gene3D" id="1.10.260.40">
    <property type="entry name" value="lambda repressor-like DNA-binding domains"/>
    <property type="match status" value="1"/>
</dbReference>
<dbReference type="CDD" id="cd00093">
    <property type="entry name" value="HTH_XRE"/>
    <property type="match status" value="1"/>
</dbReference>
<evidence type="ECO:0000313" key="3">
    <source>
        <dbReference type="EMBL" id="NIJ24632.1"/>
    </source>
</evidence>
<evidence type="ECO:0000256" key="1">
    <source>
        <dbReference type="ARBA" id="ARBA00023125"/>
    </source>
</evidence>
<dbReference type="PANTHER" id="PTHR46797">
    <property type="entry name" value="HTH-TYPE TRANSCRIPTIONAL REGULATOR"/>
    <property type="match status" value="1"/>
</dbReference>
<name>A0ABX0U780_9SPHN</name>
<gene>
    <name evidence="3" type="ORF">FHT01_002174</name>
</gene>
<reference evidence="3 4" key="1">
    <citation type="submission" date="2020-03" db="EMBL/GenBank/DDBJ databases">
        <title>Genomic Encyclopedia of Type Strains, Phase IV (KMG-IV): sequencing the most valuable type-strain genomes for metagenomic binning, comparative biology and taxonomic classification.</title>
        <authorList>
            <person name="Goeker M."/>
        </authorList>
    </citation>
    <scope>NUCLEOTIDE SEQUENCE [LARGE SCALE GENOMIC DNA]</scope>
    <source>
        <strain evidence="3 4">DSM 22753</strain>
    </source>
</reference>
<feature type="domain" description="HTH cro/C1-type" evidence="2">
    <location>
        <begin position="8"/>
        <end position="62"/>
    </location>
</feature>
<dbReference type="SMART" id="SM00530">
    <property type="entry name" value="HTH_XRE"/>
    <property type="match status" value="1"/>
</dbReference>
<dbReference type="InterPro" id="IPR001387">
    <property type="entry name" value="Cro/C1-type_HTH"/>
</dbReference>
<accession>A0ABX0U780</accession>
<dbReference type="SUPFAM" id="SSF47413">
    <property type="entry name" value="lambda repressor-like DNA-binding domains"/>
    <property type="match status" value="1"/>
</dbReference>
<organism evidence="3 4">
    <name type="scientific">Sphingomonas japonica</name>
    <dbReference type="NCBI Taxonomy" id="511662"/>
    <lineage>
        <taxon>Bacteria</taxon>
        <taxon>Pseudomonadati</taxon>
        <taxon>Pseudomonadota</taxon>
        <taxon>Alphaproteobacteria</taxon>
        <taxon>Sphingomonadales</taxon>
        <taxon>Sphingomonadaceae</taxon>
        <taxon>Sphingomonas</taxon>
    </lineage>
</organism>
<protein>
    <submittedName>
        <fullName evidence="3">Transcriptional regulator with XRE-family HTH domain</fullName>
    </submittedName>
</protein>
<comment type="caution">
    <text evidence="3">The sequence shown here is derived from an EMBL/GenBank/DDBJ whole genome shotgun (WGS) entry which is preliminary data.</text>
</comment>
<evidence type="ECO:0000259" key="2">
    <source>
        <dbReference type="PROSITE" id="PS50943"/>
    </source>
</evidence>
<evidence type="ECO:0000313" key="4">
    <source>
        <dbReference type="Proteomes" id="UP000788153"/>
    </source>
</evidence>
<sequence>MQLLGANVRHYRKLKGLSQERLALDAGMERSYVSDLERGTRNPSVRALGRLAEALGVEPQMLLGTPENGSSI</sequence>
<dbReference type="Proteomes" id="UP000788153">
    <property type="component" value="Unassembled WGS sequence"/>
</dbReference>
<dbReference type="EMBL" id="JAASQP010000001">
    <property type="protein sequence ID" value="NIJ24632.1"/>
    <property type="molecule type" value="Genomic_DNA"/>
</dbReference>
<dbReference type="PANTHER" id="PTHR46797:SF1">
    <property type="entry name" value="METHYLPHOSPHONATE SYNTHASE"/>
    <property type="match status" value="1"/>
</dbReference>
<keyword evidence="1" id="KW-0238">DNA-binding</keyword>
<dbReference type="InterPro" id="IPR050807">
    <property type="entry name" value="TransReg_Diox_bact_type"/>
</dbReference>
<dbReference type="PROSITE" id="PS50943">
    <property type="entry name" value="HTH_CROC1"/>
    <property type="match status" value="1"/>
</dbReference>
<dbReference type="InterPro" id="IPR010982">
    <property type="entry name" value="Lambda_DNA-bd_dom_sf"/>
</dbReference>
<keyword evidence="4" id="KW-1185">Reference proteome</keyword>